<dbReference type="SUPFAM" id="SSF158379">
    <property type="entry name" value="YqgQ-like"/>
    <property type="match status" value="1"/>
</dbReference>
<sequence>MQKSLYEVRELLKRFHIFIYTGNDLNDAVLMELELEDLYEMKLIEDEEYLKARMIIKQVKSRH</sequence>
<protein>
    <submittedName>
        <fullName evidence="1">YqgQ family protein</fullName>
    </submittedName>
</protein>
<dbReference type="Pfam" id="PF06014">
    <property type="entry name" value="YqgQ-like"/>
    <property type="match status" value="1"/>
</dbReference>
<accession>A0ABV9Q2W8</accession>
<gene>
    <name evidence="1" type="ORF">ACFO8Q_12155</name>
</gene>
<name>A0ABV9Q2W8_9BACL</name>
<reference evidence="2" key="1">
    <citation type="journal article" date="2019" name="Int. J. Syst. Evol. Microbiol.">
        <title>The Global Catalogue of Microorganisms (GCM) 10K type strain sequencing project: providing services to taxonomists for standard genome sequencing and annotation.</title>
        <authorList>
            <consortium name="The Broad Institute Genomics Platform"/>
            <consortium name="The Broad Institute Genome Sequencing Center for Infectious Disease"/>
            <person name="Wu L."/>
            <person name="Ma J."/>
        </authorList>
    </citation>
    <scope>NUCLEOTIDE SEQUENCE [LARGE SCALE GENOMIC DNA]</scope>
    <source>
        <strain evidence="2">WYCCWR 12678</strain>
    </source>
</reference>
<dbReference type="Proteomes" id="UP001596002">
    <property type="component" value="Unassembled WGS sequence"/>
</dbReference>
<evidence type="ECO:0000313" key="1">
    <source>
        <dbReference type="EMBL" id="MFC4768103.1"/>
    </source>
</evidence>
<dbReference type="InterPro" id="IPR009256">
    <property type="entry name" value="YqgQ-like"/>
</dbReference>
<dbReference type="InterPro" id="IPR023164">
    <property type="entry name" value="YqgQ-like_sf"/>
</dbReference>
<proteinExistence type="predicted"/>
<dbReference type="Gene3D" id="1.10.287.760">
    <property type="entry name" value="YqgQ-like"/>
    <property type="match status" value="1"/>
</dbReference>
<organism evidence="1 2">
    <name type="scientific">Effusibacillus consociatus</name>
    <dbReference type="NCBI Taxonomy" id="1117041"/>
    <lineage>
        <taxon>Bacteria</taxon>
        <taxon>Bacillati</taxon>
        <taxon>Bacillota</taxon>
        <taxon>Bacilli</taxon>
        <taxon>Bacillales</taxon>
        <taxon>Alicyclobacillaceae</taxon>
        <taxon>Effusibacillus</taxon>
    </lineage>
</organism>
<dbReference type="EMBL" id="JBHSHC010000096">
    <property type="protein sequence ID" value="MFC4768103.1"/>
    <property type="molecule type" value="Genomic_DNA"/>
</dbReference>
<evidence type="ECO:0000313" key="2">
    <source>
        <dbReference type="Proteomes" id="UP001596002"/>
    </source>
</evidence>
<dbReference type="RefSeq" id="WP_380026026.1">
    <property type="nucleotide sequence ID" value="NZ_JBHSHC010000096.1"/>
</dbReference>
<comment type="caution">
    <text evidence="1">The sequence shown here is derived from an EMBL/GenBank/DDBJ whole genome shotgun (WGS) entry which is preliminary data.</text>
</comment>
<keyword evidence="2" id="KW-1185">Reference proteome</keyword>